<evidence type="ECO:0000256" key="3">
    <source>
        <dbReference type="ARBA" id="ARBA00022723"/>
    </source>
</evidence>
<name>A0ABX5H4F2_PHOAN</name>
<sequence length="380" mass="43448">MHKWFQFPIIEGLSSKQAHCDLPNGSFERECGRDGFFGPATHMYHKHPPTSWVSWCGEHKPRAFDALALPQIGDTPWDAPLLLSNSDIKLRIWQTNKSMDHLVRNGDGDELLFIHQGSGDLYCDYGHLPFNEGDYLVLPRSTTWRIETANTVTLLMIEATNNSFKSVDHGIVGEHAVFDPAILEYPKINSAFKAQQTEDNWQVFLKARNQINTISYPFNPLDSIGWKGNLTVLKLNWRDIRPLMSHRYHLPPSAHSTFVSDNFIVCTFVPRPVESDPNALKVPFFHSNNDYDEVIFYHHGDFFSRDNIKPGMITFHPNGFPHGPHPNALTLSQQAPKTFIDEVAVMIDTRNPLDIAPNISEVELHNYVASWQRHEDPEKQ</sequence>
<protein>
    <submittedName>
        <fullName evidence="8">Homogentisate 1,2-dioxygenase</fullName>
    </submittedName>
</protein>
<keyword evidence="9" id="KW-1185">Reference proteome</keyword>
<organism evidence="8 9">
    <name type="scientific">Photobacterium angustum</name>
    <dbReference type="NCBI Taxonomy" id="661"/>
    <lineage>
        <taxon>Bacteria</taxon>
        <taxon>Pseudomonadati</taxon>
        <taxon>Pseudomonadota</taxon>
        <taxon>Gammaproteobacteria</taxon>
        <taxon>Vibrionales</taxon>
        <taxon>Vibrionaceae</taxon>
        <taxon>Photobacterium</taxon>
    </lineage>
</organism>
<comment type="similarity">
    <text evidence="2">Belongs to the homogentisate dioxygenase family.</text>
</comment>
<evidence type="ECO:0000313" key="8">
    <source>
        <dbReference type="EMBL" id="PSX10566.1"/>
    </source>
</evidence>
<dbReference type="SUPFAM" id="SSF51182">
    <property type="entry name" value="RmlC-like cupins"/>
    <property type="match status" value="1"/>
</dbReference>
<evidence type="ECO:0000259" key="7">
    <source>
        <dbReference type="Pfam" id="PF20510"/>
    </source>
</evidence>
<dbReference type="PANTHER" id="PTHR11056:SF0">
    <property type="entry name" value="HOMOGENTISATE 1,2-DIOXYGENASE"/>
    <property type="match status" value="1"/>
</dbReference>
<dbReference type="InterPro" id="IPR014710">
    <property type="entry name" value="RmlC-like_jellyroll"/>
</dbReference>
<dbReference type="InterPro" id="IPR046452">
    <property type="entry name" value="HgmA_N"/>
</dbReference>
<dbReference type="PANTHER" id="PTHR11056">
    <property type="entry name" value="HOMOGENTISATE 1,2-DIOXYGENASE"/>
    <property type="match status" value="1"/>
</dbReference>
<evidence type="ECO:0000256" key="6">
    <source>
        <dbReference type="ARBA" id="ARBA00023004"/>
    </source>
</evidence>
<evidence type="ECO:0000256" key="1">
    <source>
        <dbReference type="ARBA" id="ARBA00001962"/>
    </source>
</evidence>
<dbReference type="Proteomes" id="UP000240989">
    <property type="component" value="Unassembled WGS sequence"/>
</dbReference>
<feature type="domain" description="Homogentisate 1,2-dioxygenase N-terminal" evidence="7">
    <location>
        <begin position="87"/>
        <end position="233"/>
    </location>
</feature>
<evidence type="ECO:0000256" key="2">
    <source>
        <dbReference type="ARBA" id="ARBA00007757"/>
    </source>
</evidence>
<evidence type="ECO:0000313" key="9">
    <source>
        <dbReference type="Proteomes" id="UP000240989"/>
    </source>
</evidence>
<reference evidence="8 9" key="1">
    <citation type="submission" date="2018-01" db="EMBL/GenBank/DDBJ databases">
        <title>Whole genome sequencing of Histamine producing bacteria.</title>
        <authorList>
            <person name="Butler K."/>
        </authorList>
    </citation>
    <scope>NUCLEOTIDE SEQUENCE [LARGE SCALE GENOMIC DNA]</scope>
    <source>
        <strain evidence="8 9">A6-1</strain>
    </source>
</reference>
<gene>
    <name evidence="8" type="ORF">C0W27_11105</name>
</gene>
<proteinExistence type="inferred from homology"/>
<comment type="caution">
    <text evidence="8">The sequence shown here is derived from an EMBL/GenBank/DDBJ whole genome shotgun (WGS) entry which is preliminary data.</text>
</comment>
<keyword evidence="5" id="KW-0560">Oxidoreductase</keyword>
<dbReference type="Gene3D" id="2.60.120.10">
    <property type="entry name" value="Jelly Rolls"/>
    <property type="match status" value="1"/>
</dbReference>
<dbReference type="InterPro" id="IPR011051">
    <property type="entry name" value="RmlC_Cupin_sf"/>
</dbReference>
<accession>A0ABX5H4F2</accession>
<keyword evidence="4" id="KW-0223">Dioxygenase</keyword>
<keyword evidence="3" id="KW-0479">Metal-binding</keyword>
<dbReference type="Pfam" id="PF20510">
    <property type="entry name" value="HgmA_N"/>
    <property type="match status" value="1"/>
</dbReference>
<keyword evidence="6" id="KW-0408">Iron</keyword>
<evidence type="ECO:0000256" key="4">
    <source>
        <dbReference type="ARBA" id="ARBA00022964"/>
    </source>
</evidence>
<dbReference type="InterPro" id="IPR005708">
    <property type="entry name" value="Homogentis_dOase"/>
</dbReference>
<dbReference type="RefSeq" id="WP_045151513.1">
    <property type="nucleotide sequence ID" value="NZ_JZSW01000002.1"/>
</dbReference>
<dbReference type="EMBL" id="PYOU01000007">
    <property type="protein sequence ID" value="PSX10566.1"/>
    <property type="molecule type" value="Genomic_DNA"/>
</dbReference>
<comment type="cofactor">
    <cofactor evidence="1">
        <name>Fe cation</name>
        <dbReference type="ChEBI" id="CHEBI:24875"/>
    </cofactor>
</comment>
<evidence type="ECO:0000256" key="5">
    <source>
        <dbReference type="ARBA" id="ARBA00023002"/>
    </source>
</evidence>